<evidence type="ECO:0000313" key="1">
    <source>
        <dbReference type="WBParaSite" id="GPUH_0001243601-mRNA-1"/>
    </source>
</evidence>
<accession>A0A183DUN1</accession>
<dbReference type="WBParaSite" id="GPUH_0001243601-mRNA-1">
    <property type="protein sequence ID" value="GPUH_0001243601-mRNA-1"/>
    <property type="gene ID" value="GPUH_0001243601"/>
</dbReference>
<protein>
    <submittedName>
        <fullName evidence="1">G_PROTEIN_RECEP_F1_2 domain-containing protein</fullName>
    </submittedName>
</protein>
<sequence length="126" mass="13835">LSGIFVVYQYVALNVCAQFVHIALEISFVALPLINSFIHPLLIVWNVLPLRDAAVRLFPSLVSIVPEYAFVPPPPGITHVTSNAATTDICMRNGLQKPRVLTTAQEEATQNRILSQPSSSMKPIKV</sequence>
<dbReference type="AlphaFoldDB" id="A0A183DUN1"/>
<name>A0A183DUN1_9BILA</name>
<reference evidence="1" key="1">
    <citation type="submission" date="2016-06" db="UniProtKB">
        <authorList>
            <consortium name="WormBaseParasite"/>
        </authorList>
    </citation>
    <scope>IDENTIFICATION</scope>
</reference>
<organism evidence="1">
    <name type="scientific">Gongylonema pulchrum</name>
    <dbReference type="NCBI Taxonomy" id="637853"/>
    <lineage>
        <taxon>Eukaryota</taxon>
        <taxon>Metazoa</taxon>
        <taxon>Ecdysozoa</taxon>
        <taxon>Nematoda</taxon>
        <taxon>Chromadorea</taxon>
        <taxon>Rhabditida</taxon>
        <taxon>Spirurina</taxon>
        <taxon>Spiruromorpha</taxon>
        <taxon>Spiruroidea</taxon>
        <taxon>Gongylonematidae</taxon>
        <taxon>Gongylonema</taxon>
    </lineage>
</organism>
<proteinExistence type="predicted"/>